<dbReference type="SMART" id="SM01117">
    <property type="entry name" value="Cyt-b5"/>
    <property type="match status" value="1"/>
</dbReference>
<evidence type="ECO:0000259" key="1">
    <source>
        <dbReference type="SMART" id="SM01117"/>
    </source>
</evidence>
<reference evidence="2 3" key="1">
    <citation type="submission" date="2015-09" db="EMBL/GenBank/DDBJ databases">
        <title>Draft genome sequence of a Caloramator mitchellensis, a moderate thermophile from the Great Artesian Basin of Australia.</title>
        <authorList>
            <person name="Patel B.K."/>
        </authorList>
    </citation>
    <scope>NUCLEOTIDE SEQUENCE [LARGE SCALE GENOMIC DNA]</scope>
    <source>
        <strain evidence="2 3">VF08</strain>
    </source>
</reference>
<dbReference type="Pfam" id="PF00173">
    <property type="entry name" value="Cyt-b5"/>
    <property type="match status" value="1"/>
</dbReference>
<dbReference type="Gene3D" id="3.10.120.10">
    <property type="entry name" value="Cytochrome b5-like heme/steroid binding domain"/>
    <property type="match status" value="1"/>
</dbReference>
<dbReference type="SUPFAM" id="SSF55856">
    <property type="entry name" value="Cytochrome b5-like heme/steroid binding domain"/>
    <property type="match status" value="1"/>
</dbReference>
<dbReference type="RefSeq" id="WP_057979319.1">
    <property type="nucleotide sequence ID" value="NZ_LKHP01000014.1"/>
</dbReference>
<dbReference type="PATRIC" id="fig|908809.3.peg.2003"/>
<evidence type="ECO:0000313" key="2">
    <source>
        <dbReference type="EMBL" id="KRQ86161.1"/>
    </source>
</evidence>
<accession>A0A0R3JRR6</accession>
<dbReference type="Proteomes" id="UP000052015">
    <property type="component" value="Unassembled WGS sequence"/>
</dbReference>
<protein>
    <submittedName>
        <fullName evidence="2">Cytochrome b5-like Heme/Steroid binding domain protein</fullName>
    </submittedName>
</protein>
<keyword evidence="3" id="KW-1185">Reference proteome</keyword>
<dbReference type="InterPro" id="IPR001199">
    <property type="entry name" value="Cyt_B5-like_heme/steroid-bd"/>
</dbReference>
<name>A0A0R3JRR6_CALMK</name>
<organism evidence="2 3">
    <name type="scientific">Caloramator mitchellensis</name>
    <dbReference type="NCBI Taxonomy" id="908809"/>
    <lineage>
        <taxon>Bacteria</taxon>
        <taxon>Bacillati</taxon>
        <taxon>Bacillota</taxon>
        <taxon>Clostridia</taxon>
        <taxon>Eubacteriales</taxon>
        <taxon>Clostridiaceae</taxon>
        <taxon>Caloramator</taxon>
    </lineage>
</organism>
<proteinExistence type="predicted"/>
<dbReference type="AlphaFoldDB" id="A0A0R3JRR6"/>
<comment type="caution">
    <text evidence="2">The sequence shown here is derived from an EMBL/GenBank/DDBJ whole genome shotgun (WGS) entry which is preliminary data.</text>
</comment>
<sequence length="145" mass="16797">MSLSKYQQKFKLVMNDIEELHYNWRTAYCPIQRNFYQQKLIEKIYEAMRFIEGLSEKLKYVEVEKSIRENKIFTLEELKNFDGTNGKPAYVAVDGIVYDVTLIASWGGASHFGLLAGNDFTKEFNDCHGDRNMLKKIPVVGTLSL</sequence>
<dbReference type="InterPro" id="IPR036400">
    <property type="entry name" value="Cyt_B5-like_heme/steroid_sf"/>
</dbReference>
<dbReference type="EMBL" id="LKHP01000014">
    <property type="protein sequence ID" value="KRQ86161.1"/>
    <property type="molecule type" value="Genomic_DNA"/>
</dbReference>
<gene>
    <name evidence="2" type="ORF">ABG79_02002</name>
</gene>
<feature type="domain" description="Cytochrome b5 heme-binding" evidence="1">
    <location>
        <begin position="73"/>
        <end position="144"/>
    </location>
</feature>
<dbReference type="STRING" id="908809.ABG79_02002"/>
<evidence type="ECO:0000313" key="3">
    <source>
        <dbReference type="Proteomes" id="UP000052015"/>
    </source>
</evidence>